<name>A0A7Y0APY7_9FLAO</name>
<accession>A0A7Y0APY7</accession>
<proteinExistence type="predicted"/>
<dbReference type="Gene3D" id="3.40.390.10">
    <property type="entry name" value="Collagenase (Catalytic Domain)"/>
    <property type="match status" value="1"/>
</dbReference>
<dbReference type="GO" id="GO:0008237">
    <property type="term" value="F:metallopeptidase activity"/>
    <property type="evidence" value="ECO:0007669"/>
    <property type="project" value="InterPro"/>
</dbReference>
<protein>
    <submittedName>
        <fullName evidence="1">Uncharacterized protein</fullName>
    </submittedName>
</protein>
<dbReference type="RefSeq" id="WP_169235849.1">
    <property type="nucleotide sequence ID" value="NZ_JABBGI010000022.1"/>
</dbReference>
<keyword evidence="2" id="KW-1185">Reference proteome</keyword>
<dbReference type="SUPFAM" id="SSF55486">
    <property type="entry name" value="Metalloproteases ('zincins'), catalytic domain"/>
    <property type="match status" value="1"/>
</dbReference>
<evidence type="ECO:0000313" key="2">
    <source>
        <dbReference type="Proteomes" id="UP000544054"/>
    </source>
</evidence>
<comment type="caution">
    <text evidence="1">The sequence shown here is derived from an EMBL/GenBank/DDBJ whole genome shotgun (WGS) entry which is preliminary data.</text>
</comment>
<dbReference type="Proteomes" id="UP000544054">
    <property type="component" value="Unassembled WGS sequence"/>
</dbReference>
<reference evidence="1 2" key="1">
    <citation type="submission" date="2020-04" db="EMBL/GenBank/DDBJ databases">
        <title>Chryseobacterium sp. RP-3-3 sp. nov., isolated from Jeju soil.</title>
        <authorList>
            <person name="Dahal R.H."/>
        </authorList>
    </citation>
    <scope>NUCLEOTIDE SEQUENCE [LARGE SCALE GENOMIC DNA]</scope>
    <source>
        <strain evidence="1 2">RP-3-3</strain>
    </source>
</reference>
<dbReference type="AlphaFoldDB" id="A0A7Y0APY7"/>
<dbReference type="EMBL" id="JABBGI010000022">
    <property type="protein sequence ID" value="NML71348.1"/>
    <property type="molecule type" value="Genomic_DNA"/>
</dbReference>
<evidence type="ECO:0000313" key="1">
    <source>
        <dbReference type="EMBL" id="NML71348.1"/>
    </source>
</evidence>
<organism evidence="1 2">
    <name type="scientific">Chryseobacterium antibioticum</name>
    <dbReference type="NCBI Taxonomy" id="2728847"/>
    <lineage>
        <taxon>Bacteria</taxon>
        <taxon>Pseudomonadati</taxon>
        <taxon>Bacteroidota</taxon>
        <taxon>Flavobacteriia</taxon>
        <taxon>Flavobacteriales</taxon>
        <taxon>Weeksellaceae</taxon>
        <taxon>Chryseobacterium group</taxon>
        <taxon>Chryseobacterium</taxon>
    </lineage>
</organism>
<sequence>MKNIDIRNLAKIGVANVDVYKTDRRKYSKYKLEGDVTFYRSKTNIDDKLGNEDSQYFGKFGYDRYSLTTSPQKSFIYYFDKNGKSLKDAKEISINDYVCPYLSIWPKTEISLYVKAKGTSGGEEMLEYECKEWDKNTQTFSKTTSKLNITKKDPEVTNNTRYFKINIECKDAFENDISIVAKYNNQIVGRLIVKANSKLYRTTIQPVLINFGQTASTELTSLSKHDDFIENKLLPYFNNKSFNQAYIQASLAPTTKTVTFSLDEFMSKKLFFTDEGKLRLDRSQKLAYNNLIESRFAAYNSDAQEKQTINEELMTLAYEMIQGFKDKFNFGKTSDLKKAAKFYEEKRATNAWKSDKVNKAYLKYKELKKKYKGDNSIDKNNITYLFYSNNLESARTKGEKDNVRAFSATGFGTVHIFNHALEANKRAEKEKKQDDRTEALIIHELGHAFGLNHTMDDVAKRSAERIQGEIDAKEKEIQNFLSLKQKSSEYEKYIRLDWIYSGLYDILSKKKEELSVESFESSFLVYFIKDIEDKCWYYEHMKVKNIFNSVILHMEENIDAKVVVLHDQTETEQEKQERIERETPLTFNLIIQTRRNEITALQANKSRQEKQIGIVLPQTETLENFLDYSQYGDADGNEAAPRNNKFEYKSFYQWQWKKMIDTGVKNNYLRLIE</sequence>
<dbReference type="InterPro" id="IPR024079">
    <property type="entry name" value="MetalloPept_cat_dom_sf"/>
</dbReference>
<gene>
    <name evidence="1" type="ORF">HHL23_16285</name>
</gene>